<dbReference type="PANTHER" id="PTHR13170:SF16">
    <property type="entry name" value="PROTEIN O-GLCNACASE"/>
    <property type="match status" value="1"/>
</dbReference>
<evidence type="ECO:0000256" key="3">
    <source>
        <dbReference type="PROSITE-ProRule" id="PRU01353"/>
    </source>
</evidence>
<organism evidence="5 6">
    <name type="scientific">Bacteroides thetaiotaomicron</name>
    <dbReference type="NCBI Taxonomy" id="818"/>
    <lineage>
        <taxon>Bacteria</taxon>
        <taxon>Pseudomonadati</taxon>
        <taxon>Bacteroidota</taxon>
        <taxon>Bacteroidia</taxon>
        <taxon>Bacteroidales</taxon>
        <taxon>Bacteroidaceae</taxon>
        <taxon>Bacteroides</taxon>
    </lineage>
</organism>
<dbReference type="EMBL" id="WCSB01000347">
    <property type="protein sequence ID" value="KAB4442611.1"/>
    <property type="molecule type" value="Genomic_DNA"/>
</dbReference>
<dbReference type="InterPro" id="IPR049478">
    <property type="entry name" value="BT_4395-like_hel"/>
</dbReference>
<dbReference type="GO" id="GO:0016231">
    <property type="term" value="F:beta-N-acetylglucosaminidase activity"/>
    <property type="evidence" value="ECO:0007669"/>
    <property type="project" value="TreeGrafter"/>
</dbReference>
<sequence length="354" mass="40769">ELLNYIDEHFVKVKPDVTPLIMCPTEYNKSWSDPAKGYLTTLGDKLNPSIQIMWTGDRVISDITQDGIQWINERIKRPAYIWWNFPVSDYVRDHLLMGPVYGNDTQIANQMSGFVTNPMEHAEASKIAIYSVASYAWNPTKYNSEKTWKDAIMNILPDAATELEFFAAHNSDLGPNGHKYRREESVNLQPTAQSFTESYIKNKTYTEKDFSILQETFSQMVESSDILVAHADKNPIIVEIMPWLYQFKLLGETGNEVLAMVKAYDKNDQSLFMRKYKHVKALQQQMFQIDQTYNQNPYQPGIKTAGKVIKPLIDQTFATVTQCYNQKYSTLLNAETDYMPHKLISDISQIKNLP</sequence>
<dbReference type="InterPro" id="IPR017853">
    <property type="entry name" value="GH"/>
</dbReference>
<name>A0A7J5J912_BACT4</name>
<keyword evidence="2" id="KW-0326">Glycosidase</keyword>
<keyword evidence="1" id="KW-0378">Hydrolase</keyword>
<feature type="domain" description="GH84" evidence="4">
    <location>
        <begin position="1"/>
        <end position="140"/>
    </location>
</feature>
<feature type="non-terminal residue" evidence="5">
    <location>
        <position position="354"/>
    </location>
</feature>
<proteinExistence type="inferred from homology"/>
<dbReference type="PANTHER" id="PTHR13170">
    <property type="entry name" value="O-GLCNACASE"/>
    <property type="match status" value="1"/>
</dbReference>
<dbReference type="PROSITE" id="PS52009">
    <property type="entry name" value="GH84"/>
    <property type="match status" value="1"/>
</dbReference>
<dbReference type="Gene3D" id="3.20.20.80">
    <property type="entry name" value="Glycosidases"/>
    <property type="match status" value="1"/>
</dbReference>
<evidence type="ECO:0000256" key="1">
    <source>
        <dbReference type="ARBA" id="ARBA00022801"/>
    </source>
</evidence>
<evidence type="ECO:0000313" key="6">
    <source>
        <dbReference type="Proteomes" id="UP000460317"/>
    </source>
</evidence>
<dbReference type="GO" id="GO:0009100">
    <property type="term" value="P:glycoprotein metabolic process"/>
    <property type="evidence" value="ECO:0007669"/>
    <property type="project" value="TreeGrafter"/>
</dbReference>
<comment type="similarity">
    <text evidence="3">Belongs to the glycosyl hydrolase 84 family.</text>
</comment>
<dbReference type="SUPFAM" id="SSF51445">
    <property type="entry name" value="(Trans)glycosidases"/>
    <property type="match status" value="1"/>
</dbReference>
<comment type="caution">
    <text evidence="5">The sequence shown here is derived from an EMBL/GenBank/DDBJ whole genome shotgun (WGS) entry which is preliminary data.</text>
</comment>
<protein>
    <submittedName>
        <fullName evidence="5">O-GlcNAcase</fullName>
    </submittedName>
</protein>
<feature type="non-terminal residue" evidence="5">
    <location>
        <position position="1"/>
    </location>
</feature>
<dbReference type="Pfam" id="PF18344">
    <property type="entry name" value="CBM32"/>
    <property type="match status" value="1"/>
</dbReference>
<dbReference type="Gene3D" id="1.20.58.460">
    <property type="entry name" value="Hyaluronidase post-catalytic domain-like"/>
    <property type="match status" value="1"/>
</dbReference>
<reference evidence="5 6" key="1">
    <citation type="journal article" date="2019" name="Nat. Med.">
        <title>A library of human gut bacterial isolates paired with longitudinal multiomics data enables mechanistic microbiome research.</title>
        <authorList>
            <person name="Poyet M."/>
            <person name="Groussin M."/>
            <person name="Gibbons S.M."/>
            <person name="Avila-Pacheco J."/>
            <person name="Jiang X."/>
            <person name="Kearney S.M."/>
            <person name="Perrotta A.R."/>
            <person name="Berdy B."/>
            <person name="Zhao S."/>
            <person name="Lieberman T.D."/>
            <person name="Swanson P.K."/>
            <person name="Smith M."/>
            <person name="Roesemann S."/>
            <person name="Alexander J.E."/>
            <person name="Rich S.A."/>
            <person name="Livny J."/>
            <person name="Vlamakis H."/>
            <person name="Clish C."/>
            <person name="Bullock K."/>
            <person name="Deik A."/>
            <person name="Scott J."/>
            <person name="Pierce K.A."/>
            <person name="Xavier R.J."/>
            <person name="Alm E.J."/>
        </authorList>
    </citation>
    <scope>NUCLEOTIDE SEQUENCE [LARGE SCALE GENOMIC DNA]</scope>
    <source>
        <strain evidence="5 6">BIOML-A165</strain>
    </source>
</reference>
<dbReference type="Pfam" id="PF21809">
    <property type="entry name" value="Glyco_hydro_84_hel"/>
    <property type="match status" value="1"/>
</dbReference>
<comment type="caution">
    <text evidence="3">Lacks conserved residue(s) required for the propagation of feature annotation.</text>
</comment>
<dbReference type="AlphaFoldDB" id="A0A7J5J912"/>
<evidence type="ECO:0000259" key="4">
    <source>
        <dbReference type="PROSITE" id="PS52009"/>
    </source>
</evidence>
<dbReference type="Proteomes" id="UP000460317">
    <property type="component" value="Unassembled WGS sequence"/>
</dbReference>
<dbReference type="InterPro" id="IPR011496">
    <property type="entry name" value="O-GlcNAcase_cat"/>
</dbReference>
<dbReference type="Pfam" id="PF07555">
    <property type="entry name" value="NAGidase"/>
    <property type="match status" value="1"/>
</dbReference>
<evidence type="ECO:0000313" key="5">
    <source>
        <dbReference type="EMBL" id="KAB4442611.1"/>
    </source>
</evidence>
<accession>A0A7J5J912</accession>
<dbReference type="SUPFAM" id="SSF140657">
    <property type="entry name" value="Hyaluronidase post-catalytic domain-like"/>
    <property type="match status" value="1"/>
</dbReference>
<evidence type="ECO:0000256" key="2">
    <source>
        <dbReference type="ARBA" id="ARBA00023295"/>
    </source>
</evidence>
<dbReference type="InterPro" id="IPR051822">
    <property type="entry name" value="Glycosyl_Hydrolase_84"/>
</dbReference>
<gene>
    <name evidence="5" type="ORF">GAN93_27760</name>
</gene>